<dbReference type="SUPFAM" id="SSF52540">
    <property type="entry name" value="P-loop containing nucleoside triphosphate hydrolases"/>
    <property type="match status" value="1"/>
</dbReference>
<evidence type="ECO:0000256" key="3">
    <source>
        <dbReference type="ARBA" id="ARBA00022741"/>
    </source>
</evidence>
<dbReference type="SMART" id="SM00382">
    <property type="entry name" value="AAA"/>
    <property type="match status" value="1"/>
</dbReference>
<name>A0A562SZT5_CHIJA</name>
<dbReference type="Proteomes" id="UP000316778">
    <property type="component" value="Unassembled WGS sequence"/>
</dbReference>
<dbReference type="PANTHER" id="PTHR43335:SF2">
    <property type="entry name" value="ABC TRANSPORTER, ATP-BINDING PROTEIN"/>
    <property type="match status" value="1"/>
</dbReference>
<keyword evidence="7" id="KW-1185">Reference proteome</keyword>
<keyword evidence="4" id="KW-0067">ATP-binding</keyword>
<protein>
    <submittedName>
        <fullName evidence="6">ABC-type multidrug transport system ATPase subunit</fullName>
    </submittedName>
</protein>
<dbReference type="InterPro" id="IPR003439">
    <property type="entry name" value="ABC_transporter-like_ATP-bd"/>
</dbReference>
<evidence type="ECO:0000259" key="5">
    <source>
        <dbReference type="PROSITE" id="PS50893"/>
    </source>
</evidence>
<dbReference type="PROSITE" id="PS50893">
    <property type="entry name" value="ABC_TRANSPORTER_2"/>
    <property type="match status" value="1"/>
</dbReference>
<comment type="similarity">
    <text evidence="1">Belongs to the ABC transporter superfamily.</text>
</comment>
<dbReference type="AlphaFoldDB" id="A0A562SZT5"/>
<proteinExistence type="inferred from homology"/>
<dbReference type="InterPro" id="IPR027417">
    <property type="entry name" value="P-loop_NTPase"/>
</dbReference>
<evidence type="ECO:0000313" key="7">
    <source>
        <dbReference type="Proteomes" id="UP000316778"/>
    </source>
</evidence>
<sequence>MSRLTIHQLTKTYRNGVKAINNISLDIGKGMFGLLGPNGAGKSSLMKTIVGLQKPDSGQILYNNVDIVKDPGFIKKQAGFLPQDFGVYPHVSAHDLLHHLALLKGVSKRQERTAQVRHLLEKVNLAQHAHKAVHTFSGGMKQRFGVAQALLGNPQIVIVDEPTAGLDPEERNRFNQLLSDISEDIIVILSTHLVEDVSNLCSHMAIVRNGSLLAAGSPSQMTAALEGRLWTRPVTRAEADACHARYQVISTRLVERIPHITVYAETPLPGFAAATPTLEHVYFHTLYQ</sequence>
<reference evidence="6 7" key="1">
    <citation type="journal article" date="2013" name="Stand. Genomic Sci.">
        <title>Genomic Encyclopedia of Type Strains, Phase I: The one thousand microbial genomes (KMG-I) project.</title>
        <authorList>
            <person name="Kyrpides N.C."/>
            <person name="Woyke T."/>
            <person name="Eisen J.A."/>
            <person name="Garrity G."/>
            <person name="Lilburn T.G."/>
            <person name="Beck B.J."/>
            <person name="Whitman W.B."/>
            <person name="Hugenholtz P."/>
            <person name="Klenk H.P."/>
        </authorList>
    </citation>
    <scope>NUCLEOTIDE SEQUENCE [LARGE SCALE GENOMIC DNA]</scope>
    <source>
        <strain evidence="6 7">DSM 13484</strain>
    </source>
</reference>
<evidence type="ECO:0000256" key="4">
    <source>
        <dbReference type="ARBA" id="ARBA00022840"/>
    </source>
</evidence>
<dbReference type="Gene3D" id="3.40.50.300">
    <property type="entry name" value="P-loop containing nucleotide triphosphate hydrolases"/>
    <property type="match status" value="1"/>
</dbReference>
<dbReference type="InterPro" id="IPR003593">
    <property type="entry name" value="AAA+_ATPase"/>
</dbReference>
<keyword evidence="3" id="KW-0547">Nucleotide-binding</keyword>
<dbReference type="GO" id="GO:0016887">
    <property type="term" value="F:ATP hydrolysis activity"/>
    <property type="evidence" value="ECO:0007669"/>
    <property type="project" value="InterPro"/>
</dbReference>
<dbReference type="GO" id="GO:0005524">
    <property type="term" value="F:ATP binding"/>
    <property type="evidence" value="ECO:0007669"/>
    <property type="project" value="UniProtKB-KW"/>
</dbReference>
<keyword evidence="2" id="KW-0813">Transport</keyword>
<dbReference type="EMBL" id="VLLG01000004">
    <property type="protein sequence ID" value="TWI86797.1"/>
    <property type="molecule type" value="Genomic_DNA"/>
</dbReference>
<evidence type="ECO:0000313" key="6">
    <source>
        <dbReference type="EMBL" id="TWI86797.1"/>
    </source>
</evidence>
<dbReference type="RefSeq" id="WP_145716880.1">
    <property type="nucleotide sequence ID" value="NZ_BAAAFY010000004.1"/>
</dbReference>
<dbReference type="Pfam" id="PF00005">
    <property type="entry name" value="ABC_tran"/>
    <property type="match status" value="1"/>
</dbReference>
<comment type="caution">
    <text evidence="6">The sequence shown here is derived from an EMBL/GenBank/DDBJ whole genome shotgun (WGS) entry which is preliminary data.</text>
</comment>
<dbReference type="CDD" id="cd03264">
    <property type="entry name" value="ABC_drug_resistance_like"/>
    <property type="match status" value="1"/>
</dbReference>
<dbReference type="PROSITE" id="PS00211">
    <property type="entry name" value="ABC_TRANSPORTER_1"/>
    <property type="match status" value="1"/>
</dbReference>
<gene>
    <name evidence="6" type="ORF">LX66_4061</name>
</gene>
<evidence type="ECO:0000256" key="2">
    <source>
        <dbReference type="ARBA" id="ARBA00022448"/>
    </source>
</evidence>
<evidence type="ECO:0000256" key="1">
    <source>
        <dbReference type="ARBA" id="ARBA00005417"/>
    </source>
</evidence>
<organism evidence="6 7">
    <name type="scientific">Chitinophaga japonensis</name>
    <name type="common">Flexibacter japonensis</name>
    <dbReference type="NCBI Taxonomy" id="104662"/>
    <lineage>
        <taxon>Bacteria</taxon>
        <taxon>Pseudomonadati</taxon>
        <taxon>Bacteroidota</taxon>
        <taxon>Chitinophagia</taxon>
        <taxon>Chitinophagales</taxon>
        <taxon>Chitinophagaceae</taxon>
        <taxon>Chitinophaga</taxon>
    </lineage>
</organism>
<feature type="domain" description="ABC transporter" evidence="5">
    <location>
        <begin position="4"/>
        <end position="234"/>
    </location>
</feature>
<dbReference type="PANTHER" id="PTHR43335">
    <property type="entry name" value="ABC TRANSPORTER, ATP-BINDING PROTEIN"/>
    <property type="match status" value="1"/>
</dbReference>
<dbReference type="InterPro" id="IPR017871">
    <property type="entry name" value="ABC_transporter-like_CS"/>
</dbReference>
<accession>A0A562SZT5</accession>
<dbReference type="OrthoDB" id="9785229at2"/>